<accession>A0ABR2AE92</accession>
<dbReference type="EMBL" id="JBBPBN010000259">
    <property type="protein sequence ID" value="KAK8491440.1"/>
    <property type="molecule type" value="Genomic_DNA"/>
</dbReference>
<evidence type="ECO:0000313" key="1">
    <source>
        <dbReference type="EMBL" id="KAK8491440.1"/>
    </source>
</evidence>
<gene>
    <name evidence="1" type="ORF">V6N11_059366</name>
</gene>
<comment type="caution">
    <text evidence="1">The sequence shown here is derived from an EMBL/GenBank/DDBJ whole genome shotgun (WGS) entry which is preliminary data.</text>
</comment>
<name>A0ABR2AE92_9ROSI</name>
<proteinExistence type="predicted"/>
<keyword evidence="2" id="KW-1185">Reference proteome</keyword>
<evidence type="ECO:0008006" key="3">
    <source>
        <dbReference type="Google" id="ProtNLM"/>
    </source>
</evidence>
<dbReference type="Proteomes" id="UP001396334">
    <property type="component" value="Unassembled WGS sequence"/>
</dbReference>
<reference evidence="1 2" key="1">
    <citation type="journal article" date="2024" name="G3 (Bethesda)">
        <title>Genome assembly of Hibiscus sabdariffa L. provides insights into metabolisms of medicinal natural products.</title>
        <authorList>
            <person name="Kim T."/>
        </authorList>
    </citation>
    <scope>NUCLEOTIDE SEQUENCE [LARGE SCALE GENOMIC DNA]</scope>
    <source>
        <strain evidence="1">TK-2024</strain>
        <tissue evidence="1">Old leaves</tissue>
    </source>
</reference>
<organism evidence="1 2">
    <name type="scientific">Hibiscus sabdariffa</name>
    <name type="common">roselle</name>
    <dbReference type="NCBI Taxonomy" id="183260"/>
    <lineage>
        <taxon>Eukaryota</taxon>
        <taxon>Viridiplantae</taxon>
        <taxon>Streptophyta</taxon>
        <taxon>Embryophyta</taxon>
        <taxon>Tracheophyta</taxon>
        <taxon>Spermatophyta</taxon>
        <taxon>Magnoliopsida</taxon>
        <taxon>eudicotyledons</taxon>
        <taxon>Gunneridae</taxon>
        <taxon>Pentapetalae</taxon>
        <taxon>rosids</taxon>
        <taxon>malvids</taxon>
        <taxon>Malvales</taxon>
        <taxon>Malvaceae</taxon>
        <taxon>Malvoideae</taxon>
        <taxon>Hibiscus</taxon>
    </lineage>
</organism>
<protein>
    <recommendedName>
        <fullName evidence="3">RNase H type-1 domain-containing protein</fullName>
    </recommendedName>
</protein>
<evidence type="ECO:0000313" key="2">
    <source>
        <dbReference type="Proteomes" id="UP001396334"/>
    </source>
</evidence>
<sequence>MKFWAVFEGFRCVKSLNVLKVVVESNNRDVIRVLSGTGRRSTYSSLLGSNQSLVEGNWRVVFRHVFIERESRRSRGQHGASDKTINRKRSLIKSSNRVLGKTLAWFSLDGVGVGRVLKSSASVPVVGAGGASLLQI</sequence>